<keyword evidence="2" id="KW-1185">Reference proteome</keyword>
<dbReference type="EMBL" id="JAPNTZ010000018">
    <property type="protein sequence ID" value="MCY1144091.1"/>
    <property type="molecule type" value="Genomic_DNA"/>
</dbReference>
<accession>A0ABT4BC87</accession>
<evidence type="ECO:0000313" key="2">
    <source>
        <dbReference type="Proteomes" id="UP001151002"/>
    </source>
</evidence>
<sequence length="211" mass="23059">MHAVKPISDGTLRHYADGVVWTCEHRSTDEIEVAAEALTSAGDSAQGQLSLLRRIIDAKPLSGESWHRRLGEHLRGSAYRDLVREHHVRRARTAIENTNILLTRGDPLGAAMSSRAALNATVDALLTGAGYGVPADPRRRDTVALLAESGHPLGRLLSPQRYQDVQTMRGLYVDDAETWVGFVLTICLTILLALEAQDALPDLVEHLESIS</sequence>
<evidence type="ECO:0000313" key="1">
    <source>
        <dbReference type="EMBL" id="MCY1144091.1"/>
    </source>
</evidence>
<comment type="caution">
    <text evidence="1">The sequence shown here is derived from an EMBL/GenBank/DDBJ whole genome shotgun (WGS) entry which is preliminary data.</text>
</comment>
<protein>
    <submittedName>
        <fullName evidence="1">Uncharacterized protein</fullName>
    </submittedName>
</protein>
<reference evidence="1" key="1">
    <citation type="submission" date="2022-11" db="EMBL/GenBank/DDBJ databases">
        <authorList>
            <person name="Somphong A."/>
            <person name="Phongsopitanun W."/>
        </authorList>
    </citation>
    <scope>NUCLEOTIDE SEQUENCE</scope>
    <source>
        <strain evidence="1">Pm04-4</strain>
    </source>
</reference>
<proteinExistence type="predicted"/>
<gene>
    <name evidence="1" type="ORF">OWR29_39360</name>
</gene>
<dbReference type="RefSeq" id="WP_267568646.1">
    <property type="nucleotide sequence ID" value="NZ_JAPNTZ010000018.1"/>
</dbReference>
<dbReference type="Proteomes" id="UP001151002">
    <property type="component" value="Unassembled WGS sequence"/>
</dbReference>
<name>A0ABT4BC87_9ACTN</name>
<organism evidence="1 2">
    <name type="scientific">Paractinoplanes pyxinae</name>
    <dbReference type="NCBI Taxonomy" id="2997416"/>
    <lineage>
        <taxon>Bacteria</taxon>
        <taxon>Bacillati</taxon>
        <taxon>Actinomycetota</taxon>
        <taxon>Actinomycetes</taxon>
        <taxon>Micromonosporales</taxon>
        <taxon>Micromonosporaceae</taxon>
        <taxon>Paractinoplanes</taxon>
    </lineage>
</organism>